<sequence length="397" mass="47408">MWDKLPVELWIHIIFFAENPVKLLTCSKFFLKFVPLLQYYNKFIHTKFKKNRSKNILKIAVENGFINVVKHIDNLKRKNSILVQNPWIFGYDVGILFDICCKKGHLDLIKYIFHESVCYQHSKDIHVKIWDDLDTNNVKYLISAISHGRYDVSLYLLKNVVKLDWFQIKYVIHTTIKYRQYKIFRLLFRGKILGKSIYYALKVACRYGSLKIVKYLVKKKNAKIETDNYFAIDIALSNNHYRTVKYLLSTLLEVKIPVYWTWLDVMNDLLGYHKDNDNIKNIMSRSNNRVCDNSLVFLNLEEITYKNINELFIGQKLNAKQHKNIIDLYISNYKNKKDSDENQSREHLYYIIKHLMENMELDSIKYIISETKFDPLITNFIHKQSLEINSFDTTIFM</sequence>
<dbReference type="SUPFAM" id="SSF48403">
    <property type="entry name" value="Ankyrin repeat"/>
    <property type="match status" value="1"/>
</dbReference>
<dbReference type="Gene3D" id="1.25.40.20">
    <property type="entry name" value="Ankyrin repeat-containing domain"/>
    <property type="match status" value="1"/>
</dbReference>
<keyword evidence="2" id="KW-1185">Reference proteome</keyword>
<dbReference type="SMART" id="SM00248">
    <property type="entry name" value="ANK"/>
    <property type="match status" value="4"/>
</dbReference>
<reference evidence="1 2" key="1">
    <citation type="submission" date="2014-10" db="EMBL/GenBank/DDBJ databases">
        <title>Pan-genome analysis of Brazilian lineage A amoebal mimiviruses.</title>
        <authorList>
            <person name="Assis F.L."/>
            <person name="Abrahao J.S."/>
            <person name="Kroon E.G."/>
            <person name="Dornas F.P."/>
            <person name="Andrade K.R."/>
            <person name="Borato P.V.M."/>
            <person name="Pilotto M.R."/>
            <person name="Benamar S."/>
            <person name="LaScola B."/>
            <person name="Colson P."/>
        </authorList>
    </citation>
    <scope>NUCLEOTIDE SEQUENCE [LARGE SCALE GENOMIC DNA]</scope>
    <source>
        <strain evidence="1 2">Kroon</strain>
    </source>
</reference>
<dbReference type="PANTHER" id="PTHR46586:SF3">
    <property type="entry name" value="ANKYRIN REPEAT-CONTAINING PROTEIN"/>
    <property type="match status" value="1"/>
</dbReference>
<evidence type="ECO:0000313" key="1">
    <source>
        <dbReference type="EMBL" id="AKI79842.1"/>
    </source>
</evidence>
<dbReference type="KEGG" id="vg:80513640"/>
<protein>
    <submittedName>
        <fullName evidence="1">Ankyrin repeat protein</fullName>
    </submittedName>
</protein>
<dbReference type="Pfam" id="PF12796">
    <property type="entry name" value="Ank_2"/>
    <property type="match status" value="1"/>
</dbReference>
<dbReference type="InterPro" id="IPR036770">
    <property type="entry name" value="Ankyrin_rpt-contain_sf"/>
</dbReference>
<proteinExistence type="predicted"/>
<dbReference type="PANTHER" id="PTHR46586">
    <property type="entry name" value="ANKYRIN REPEAT-CONTAINING PROTEIN"/>
    <property type="match status" value="1"/>
</dbReference>
<dbReference type="InterPro" id="IPR002110">
    <property type="entry name" value="Ankyrin_rpt"/>
</dbReference>
<dbReference type="InterPro" id="IPR052050">
    <property type="entry name" value="SecEffector_AnkRepeat"/>
</dbReference>
<accession>A0A0G2Y7P4</accession>
<dbReference type="Proteomes" id="UP000240461">
    <property type="component" value="Segment"/>
</dbReference>
<dbReference type="EMBL" id="KM982402">
    <property type="protein sequence ID" value="AKI79842.1"/>
    <property type="molecule type" value="Genomic_DNA"/>
</dbReference>
<name>A0A0G2Y7P4_9VIRU</name>
<evidence type="ECO:0000313" key="2">
    <source>
        <dbReference type="Proteomes" id="UP000240461"/>
    </source>
</evidence>
<organism evidence="1 2">
    <name type="scientific">Acanthamoeba polyphaga mimivirus Kroon</name>
    <dbReference type="NCBI Taxonomy" id="3069720"/>
    <lineage>
        <taxon>Viruses</taxon>
        <taxon>Varidnaviria</taxon>
        <taxon>Bamfordvirae</taxon>
        <taxon>Nucleocytoviricota</taxon>
        <taxon>Megaviricetes</taxon>
        <taxon>Imitervirales</taxon>
        <taxon>Mimiviridae</taxon>
        <taxon>Megamimivirinae</taxon>
        <taxon>Mimivirus</taxon>
        <taxon>Mimivirus lagoaense</taxon>
    </lineage>
</organism>